<dbReference type="Gene3D" id="1.25.40.20">
    <property type="entry name" value="Ankyrin repeat-containing domain"/>
    <property type="match status" value="1"/>
</dbReference>
<dbReference type="SMART" id="SM00248">
    <property type="entry name" value="ANK"/>
    <property type="match status" value="3"/>
</dbReference>
<evidence type="ECO:0000313" key="1">
    <source>
        <dbReference type="EMBL" id="KAG5536782.1"/>
    </source>
</evidence>
<dbReference type="InterPro" id="IPR036770">
    <property type="entry name" value="Ankyrin_rpt-contain_sf"/>
</dbReference>
<dbReference type="EMBL" id="JACTNZ010000008">
    <property type="protein sequence ID" value="KAG5536782.1"/>
    <property type="molecule type" value="Genomic_DNA"/>
</dbReference>
<sequence length="158" mass="17874">MAERLRRIKERLKAAAETGDIEGLYESIKEDPNVLDHIDAIPFVDTPLHTAASAGQIDFAIEILRLKPSFGRKLNPDGLSSLHLALLKDKFDMVKRLIKLDKELIRVKGKQGNTPLHFIANKEIYANQEQRVLDGRVNILAEFLFACLDSIEDLTNLR</sequence>
<proteinExistence type="predicted"/>
<gene>
    <name evidence="1" type="ORF">RHGRI_024270</name>
</gene>
<protein>
    <recommendedName>
        <fullName evidence="3">Ankyrin repeat-containing protein</fullName>
    </recommendedName>
</protein>
<evidence type="ECO:0000313" key="2">
    <source>
        <dbReference type="Proteomes" id="UP000823749"/>
    </source>
</evidence>
<dbReference type="PANTHER" id="PTHR24128:SF24">
    <property type="entry name" value="ANKYRIN REPEAT PROTEIN"/>
    <property type="match status" value="1"/>
</dbReference>
<evidence type="ECO:0008006" key="3">
    <source>
        <dbReference type="Google" id="ProtNLM"/>
    </source>
</evidence>
<organism evidence="1 2">
    <name type="scientific">Rhododendron griersonianum</name>
    <dbReference type="NCBI Taxonomy" id="479676"/>
    <lineage>
        <taxon>Eukaryota</taxon>
        <taxon>Viridiplantae</taxon>
        <taxon>Streptophyta</taxon>
        <taxon>Embryophyta</taxon>
        <taxon>Tracheophyta</taxon>
        <taxon>Spermatophyta</taxon>
        <taxon>Magnoliopsida</taxon>
        <taxon>eudicotyledons</taxon>
        <taxon>Gunneridae</taxon>
        <taxon>Pentapetalae</taxon>
        <taxon>asterids</taxon>
        <taxon>Ericales</taxon>
        <taxon>Ericaceae</taxon>
        <taxon>Ericoideae</taxon>
        <taxon>Rhodoreae</taxon>
        <taxon>Rhododendron</taxon>
    </lineage>
</organism>
<dbReference type="InterPro" id="IPR002110">
    <property type="entry name" value="Ankyrin_rpt"/>
</dbReference>
<dbReference type="Pfam" id="PF12796">
    <property type="entry name" value="Ank_2"/>
    <property type="match status" value="1"/>
</dbReference>
<dbReference type="SUPFAM" id="SSF48403">
    <property type="entry name" value="Ankyrin repeat"/>
    <property type="match status" value="1"/>
</dbReference>
<comment type="caution">
    <text evidence="1">The sequence shown here is derived from an EMBL/GenBank/DDBJ whole genome shotgun (WGS) entry which is preliminary data.</text>
</comment>
<name>A0AAV6J8X7_9ERIC</name>
<keyword evidence="2" id="KW-1185">Reference proteome</keyword>
<dbReference type="AlphaFoldDB" id="A0AAV6J8X7"/>
<dbReference type="Proteomes" id="UP000823749">
    <property type="component" value="Chromosome 8"/>
</dbReference>
<dbReference type="PANTHER" id="PTHR24128">
    <property type="entry name" value="HOMEOBOX PROTEIN WARIAI"/>
    <property type="match status" value="1"/>
</dbReference>
<accession>A0AAV6J8X7</accession>
<reference evidence="1" key="1">
    <citation type="submission" date="2020-08" db="EMBL/GenBank/DDBJ databases">
        <title>Plant Genome Project.</title>
        <authorList>
            <person name="Zhang R.-G."/>
        </authorList>
    </citation>
    <scope>NUCLEOTIDE SEQUENCE</scope>
    <source>
        <strain evidence="1">WSP0</strain>
        <tissue evidence="1">Leaf</tissue>
    </source>
</reference>